<reference evidence="6 7" key="1">
    <citation type="submission" date="2016-02" db="EMBL/GenBank/DDBJ databases">
        <title>Discovery of a natural microsporidian pathogen with a broad tissue tropism in Caenorhabditis elegans.</title>
        <authorList>
            <person name="Luallen R.J."/>
            <person name="Reinke A.W."/>
            <person name="Tong L."/>
            <person name="Botts M.R."/>
            <person name="Felix M.-A."/>
            <person name="Troemel E.R."/>
        </authorList>
    </citation>
    <scope>NUCLEOTIDE SEQUENCE [LARGE SCALE GENOMIC DNA]</scope>
    <source>
        <strain evidence="6 7">JUm2807</strain>
    </source>
</reference>
<evidence type="ECO:0000256" key="2">
    <source>
        <dbReference type="ARBA" id="ARBA00022980"/>
    </source>
</evidence>
<evidence type="ECO:0000256" key="1">
    <source>
        <dbReference type="ARBA" id="ARBA00006815"/>
    </source>
</evidence>
<dbReference type="GO" id="GO:0003723">
    <property type="term" value="F:RNA binding"/>
    <property type="evidence" value="ECO:0007669"/>
    <property type="project" value="TreeGrafter"/>
</dbReference>
<dbReference type="GeneID" id="93646899"/>
<dbReference type="GO" id="GO:0006412">
    <property type="term" value="P:translation"/>
    <property type="evidence" value="ECO:0007669"/>
    <property type="project" value="InterPro"/>
</dbReference>
<dbReference type="VEuPathDB" id="MicrosporidiaDB:NEDG_00549"/>
<dbReference type="GO" id="GO:0003735">
    <property type="term" value="F:structural constituent of ribosome"/>
    <property type="evidence" value="ECO:0007669"/>
    <property type="project" value="InterPro"/>
</dbReference>
<evidence type="ECO:0000313" key="7">
    <source>
        <dbReference type="Proteomes" id="UP000185944"/>
    </source>
</evidence>
<dbReference type="GO" id="GO:0022625">
    <property type="term" value="C:cytosolic large ribosomal subunit"/>
    <property type="evidence" value="ECO:0007669"/>
    <property type="project" value="TreeGrafter"/>
</dbReference>
<comment type="similarity">
    <text evidence="1">Belongs to the eukaryotic ribosomal protein eL18 family.</text>
</comment>
<dbReference type="Pfam" id="PF17135">
    <property type="entry name" value="Ribosomal_L18"/>
    <property type="match status" value="1"/>
</dbReference>
<proteinExistence type="inferred from homology"/>
<gene>
    <name evidence="6" type="ORF">NEDG_00549</name>
</gene>
<dbReference type="PANTHER" id="PTHR10934:SF2">
    <property type="entry name" value="LARGE RIBOSOMAL SUBUNIT PROTEIN EL18"/>
    <property type="match status" value="1"/>
</dbReference>
<dbReference type="InterPro" id="IPR036227">
    <property type="entry name" value="Ribosomal_uL15/eL18_sf"/>
</dbReference>
<dbReference type="Gene3D" id="3.100.10.10">
    <property type="match status" value="1"/>
</dbReference>
<dbReference type="InterPro" id="IPR021131">
    <property type="entry name" value="Ribosomal_uL15/eL18"/>
</dbReference>
<accession>A0A177ECF6</accession>
<protein>
    <submittedName>
        <fullName evidence="6">Large subunit ribosomal protein L18e</fullName>
    </submittedName>
</protein>
<evidence type="ECO:0000256" key="4">
    <source>
        <dbReference type="SAM" id="MobiDB-lite"/>
    </source>
</evidence>
<dbReference type="Proteomes" id="UP000185944">
    <property type="component" value="Unassembled WGS sequence"/>
</dbReference>
<keyword evidence="3" id="KW-0687">Ribonucleoprotein</keyword>
<dbReference type="InterPro" id="IPR000039">
    <property type="entry name" value="Ribosomal_eL18"/>
</dbReference>
<name>A0A177ECF6_9MICR</name>
<evidence type="ECO:0000256" key="3">
    <source>
        <dbReference type="ARBA" id="ARBA00023274"/>
    </source>
</evidence>
<dbReference type="PANTHER" id="PTHR10934">
    <property type="entry name" value="60S RIBOSOMAL PROTEIN L18"/>
    <property type="match status" value="1"/>
</dbReference>
<evidence type="ECO:0000313" key="6">
    <source>
        <dbReference type="EMBL" id="OAG29416.1"/>
    </source>
</evidence>
<keyword evidence="7" id="KW-1185">Reference proteome</keyword>
<dbReference type="STRING" id="1805483.A0A177ECF6"/>
<dbReference type="OrthoDB" id="6353017at2759"/>
<dbReference type="RefSeq" id="XP_067544064.1">
    <property type="nucleotide sequence ID" value="XM_067687967.1"/>
</dbReference>
<organism evidence="6 7">
    <name type="scientific">Nematocida displodere</name>
    <dbReference type="NCBI Taxonomy" id="1805483"/>
    <lineage>
        <taxon>Eukaryota</taxon>
        <taxon>Fungi</taxon>
        <taxon>Fungi incertae sedis</taxon>
        <taxon>Microsporidia</taxon>
        <taxon>Nematocida</taxon>
    </lineage>
</organism>
<evidence type="ECO:0000259" key="5">
    <source>
        <dbReference type="Pfam" id="PF17135"/>
    </source>
</evidence>
<dbReference type="EMBL" id="LTDL01000040">
    <property type="protein sequence ID" value="OAG29416.1"/>
    <property type="molecule type" value="Genomic_DNA"/>
</dbReference>
<feature type="domain" description="Large ribosomal subunit protein uL15/eL18" evidence="5">
    <location>
        <begin position="10"/>
        <end position="174"/>
    </location>
</feature>
<dbReference type="AlphaFoldDB" id="A0A177ECF6"/>
<keyword evidence="2 6" id="KW-0689">Ribosomal protein</keyword>
<sequence length="176" mass="19653">MTDKKVGKIRGGRKAPKTQNAEVQSLFELFKKVSEKTTHPEYRKIANHLKKPRSQRPVVTLKKLVAYTAPCAEKIAVVVAKIVGEDSIVEIPHKINVACLDISVSAKAKIEKFGGQVYKLDEIFRVAPNPEHMVIFQGPSKARKANRYFGVPGSRHAPARPRVISKGSERKKARVY</sequence>
<dbReference type="SUPFAM" id="SSF52080">
    <property type="entry name" value="Ribosomal proteins L15p and L18e"/>
    <property type="match status" value="1"/>
</dbReference>
<feature type="region of interest" description="Disordered" evidence="4">
    <location>
        <begin position="151"/>
        <end position="176"/>
    </location>
</feature>
<comment type="caution">
    <text evidence="6">The sequence shown here is derived from an EMBL/GenBank/DDBJ whole genome shotgun (WGS) entry which is preliminary data.</text>
</comment>